<reference evidence="2" key="1">
    <citation type="journal article" date="2020" name="Stud. Mycol.">
        <title>101 Dothideomycetes genomes: a test case for predicting lifestyles and emergence of pathogens.</title>
        <authorList>
            <person name="Haridas S."/>
            <person name="Albert R."/>
            <person name="Binder M."/>
            <person name="Bloem J."/>
            <person name="Labutti K."/>
            <person name="Salamov A."/>
            <person name="Andreopoulos B."/>
            <person name="Baker S."/>
            <person name="Barry K."/>
            <person name="Bills G."/>
            <person name="Bluhm B."/>
            <person name="Cannon C."/>
            <person name="Castanera R."/>
            <person name="Culley D."/>
            <person name="Daum C."/>
            <person name="Ezra D."/>
            <person name="Gonzalez J."/>
            <person name="Henrissat B."/>
            <person name="Kuo A."/>
            <person name="Liang C."/>
            <person name="Lipzen A."/>
            <person name="Lutzoni F."/>
            <person name="Magnuson J."/>
            <person name="Mondo S."/>
            <person name="Nolan M."/>
            <person name="Ohm R."/>
            <person name="Pangilinan J."/>
            <person name="Park H.-J."/>
            <person name="Ramirez L."/>
            <person name="Alfaro M."/>
            <person name="Sun H."/>
            <person name="Tritt A."/>
            <person name="Yoshinaga Y."/>
            <person name="Zwiers L.-H."/>
            <person name="Turgeon B."/>
            <person name="Goodwin S."/>
            <person name="Spatafora J."/>
            <person name="Crous P."/>
            <person name="Grigoriev I."/>
        </authorList>
    </citation>
    <scope>NUCLEOTIDE SEQUENCE</scope>
    <source>
        <strain evidence="2">CBS 115976</strain>
    </source>
</reference>
<name>A0A6A6UCS8_9PEZI</name>
<feature type="compositionally biased region" description="Basic and acidic residues" evidence="1">
    <location>
        <begin position="245"/>
        <end position="261"/>
    </location>
</feature>
<organism evidence="2 3">
    <name type="scientific">Microthyrium microscopicum</name>
    <dbReference type="NCBI Taxonomy" id="703497"/>
    <lineage>
        <taxon>Eukaryota</taxon>
        <taxon>Fungi</taxon>
        <taxon>Dikarya</taxon>
        <taxon>Ascomycota</taxon>
        <taxon>Pezizomycotina</taxon>
        <taxon>Dothideomycetes</taxon>
        <taxon>Dothideomycetes incertae sedis</taxon>
        <taxon>Microthyriales</taxon>
        <taxon>Microthyriaceae</taxon>
        <taxon>Microthyrium</taxon>
    </lineage>
</organism>
<feature type="compositionally biased region" description="Basic residues" evidence="1">
    <location>
        <begin position="421"/>
        <end position="438"/>
    </location>
</feature>
<feature type="compositionally biased region" description="Polar residues" evidence="1">
    <location>
        <begin position="121"/>
        <end position="130"/>
    </location>
</feature>
<dbReference type="EMBL" id="MU004234">
    <property type="protein sequence ID" value="KAF2670079.1"/>
    <property type="molecule type" value="Genomic_DNA"/>
</dbReference>
<feature type="compositionally biased region" description="Basic and acidic residues" evidence="1">
    <location>
        <begin position="224"/>
        <end position="233"/>
    </location>
</feature>
<accession>A0A6A6UCS8</accession>
<feature type="compositionally biased region" description="Low complexity" evidence="1">
    <location>
        <begin position="105"/>
        <end position="120"/>
    </location>
</feature>
<dbReference type="AlphaFoldDB" id="A0A6A6UCS8"/>
<feature type="compositionally biased region" description="Polar residues" evidence="1">
    <location>
        <begin position="1"/>
        <end position="11"/>
    </location>
</feature>
<proteinExistence type="predicted"/>
<gene>
    <name evidence="2" type="ORF">BT63DRAFT_478282</name>
</gene>
<feature type="compositionally biased region" description="Basic residues" evidence="1">
    <location>
        <begin position="84"/>
        <end position="95"/>
    </location>
</feature>
<feature type="compositionally biased region" description="Low complexity" evidence="1">
    <location>
        <begin position="132"/>
        <end position="147"/>
    </location>
</feature>
<feature type="compositionally biased region" description="Polar residues" evidence="1">
    <location>
        <begin position="197"/>
        <end position="219"/>
    </location>
</feature>
<evidence type="ECO:0000313" key="3">
    <source>
        <dbReference type="Proteomes" id="UP000799302"/>
    </source>
</evidence>
<feature type="region of interest" description="Disordered" evidence="1">
    <location>
        <begin position="69"/>
        <end position="172"/>
    </location>
</feature>
<feature type="compositionally biased region" description="Basic and acidic residues" evidence="1">
    <location>
        <begin position="404"/>
        <end position="420"/>
    </location>
</feature>
<sequence length="466" mass="50972">MFSRNISSTPRFSEVPRPISYPDREEDLEAKSDPSTNSRTFQITSPMITAAPLVTTPGLPIHAPSSWSNELDDHFSSSPDLSLRPRRAKTIKKKTATTNDNIPKSTATSKTASAGTTANSMSTISNTSLRGSPISSSEHLLSTSISPAIPVVPTNSPEDHSNDPNVHTRFPPTLVDDLNRQLAREGLVDTHPPAVPPNSTHHSPTESPAQRSPDSSRVSNEAARPPRPDELRRRLTGLQEQAEQGGKEEVRDSVDSGADKSPRKKRLSRLFSFGTKNTAANITAAKDLKDDKENTKPTKGIKSKSGKVKFFAKAGEHEAKDFVQESPKGTEYDYHNVRYNSDGADLIFPDRPSTLPYGMGVLPDAQSPDIQAPETTSRAEASAPARVQTMDSFATSRASTTVEDEGHLGSRTRDSLEGRGTRKASSRSSFKQKVKRMFTHNEDLSDEAVPSRPFKPRKTIIVRQDR</sequence>
<dbReference type="Proteomes" id="UP000799302">
    <property type="component" value="Unassembled WGS sequence"/>
</dbReference>
<feature type="region of interest" description="Disordered" evidence="1">
    <location>
        <begin position="1"/>
        <end position="41"/>
    </location>
</feature>
<evidence type="ECO:0000313" key="2">
    <source>
        <dbReference type="EMBL" id="KAF2670079.1"/>
    </source>
</evidence>
<feature type="region of interest" description="Disordered" evidence="1">
    <location>
        <begin position="188"/>
        <end position="267"/>
    </location>
</feature>
<protein>
    <submittedName>
        <fullName evidence="2">Uncharacterized protein</fullName>
    </submittedName>
</protein>
<keyword evidence="3" id="KW-1185">Reference proteome</keyword>
<feature type="region of interest" description="Disordered" evidence="1">
    <location>
        <begin position="357"/>
        <end position="466"/>
    </location>
</feature>
<evidence type="ECO:0000256" key="1">
    <source>
        <dbReference type="SAM" id="MobiDB-lite"/>
    </source>
</evidence>
<feature type="compositionally biased region" description="Polar residues" evidence="1">
    <location>
        <begin position="389"/>
        <end position="401"/>
    </location>
</feature>